<organism evidence="1">
    <name type="scientific">Swordtail adomavirus 1</name>
    <dbReference type="NCBI Taxonomy" id="2609876"/>
    <lineage>
        <taxon>Viruses</taxon>
        <taxon>Adomaviruses</taxon>
    </lineage>
</organism>
<proteinExistence type="predicted"/>
<dbReference type="EMBL" id="BK011020">
    <property type="protein sequence ID" value="DAC81201.1"/>
    <property type="molecule type" value="Genomic_DNA"/>
</dbReference>
<reference evidence="1" key="1">
    <citation type="journal article" date="2020" name="J. ISSAAS">
        <title>Identification of Adomavirus Virion Proteins.</title>
        <authorList>
            <person name="Welch N.L."/>
            <person name="Tisza M.J."/>
            <person name="Starrett G.J."/>
            <person name="Belford A.K."/>
            <person name="Pastrana D.V."/>
            <person name="Pang Y.-Y.S."/>
            <person name="Schiller J.T."/>
            <person name="An P."/>
            <person name="Cantolupo P.G."/>
            <person name="Pipas J.M."/>
            <person name="Koda S."/>
            <person name="Subramaniam K."/>
            <person name="Waltzek T.B."/>
            <person name="Bian C."/>
            <person name="Shi Q."/>
            <person name="Ruan Z."/>
            <person name="Ng T.F.F."/>
            <person name="Buck C.B."/>
        </authorList>
    </citation>
    <scope>NUCLEOTIDE SEQUENCE</scope>
    <source>
        <strain evidence="1">8743</strain>
    </source>
</reference>
<protein>
    <submittedName>
        <fullName evidence="1">LO7</fullName>
    </submittedName>
</protein>
<evidence type="ECO:0000313" key="1">
    <source>
        <dbReference type="EMBL" id="DAC81201.1"/>
    </source>
</evidence>
<accession>A0A6F9FAD2</accession>
<sequence>MTTTDEGSSFDQDLSLALQENQQEFHIAGTLTSAVHTREGTVVGPSPVAQLRQQGTSEIVIELECPKDEAILIGSIVWEVEGRVNVYNAANASVPWQVAAGPAEGTVQFSIGANAATTPVRIPPFVVNAQFTQIDLQIGHTASLNKQLAQVSASEVGAGGLAILQAYLNETHEQGFYCIDDTYAFTQVQRINLQSTKTADNWHATERVHHQINCPYNMLCSWDYDDHHVRKILPRGLSLKVRAATRPYNDRCLVAVNHDNTLRAFIEVTNCTIKYSTVTVPPEHRDAEPIDTHIATVDMSIRTYDLLAQTARLSVAITTATHEFVPQFIMVFVAPAATFSLLNMHDSAYCLTAIKKAIRSARCNLNGDMTPEFMAMYQDSCINMGDHYQRSTMVNAFLGRIGFLPGRSRKHERSTAEAHLMTYSEHSDAQQNQPSAQFGCEAVLILTDPSMALIREASSGALTGKLQLKIEFDPAKIDQNHKLVVVMATKQQIGLTKVKELPGAAPVYMVNKVNTRPAFTQSDVVAETEMM</sequence>
<name>A0A6F9FAD2_9VIRU</name>